<evidence type="ECO:0000256" key="1">
    <source>
        <dbReference type="SAM" id="MobiDB-lite"/>
    </source>
</evidence>
<comment type="caution">
    <text evidence="2">The sequence shown here is derived from an EMBL/GenBank/DDBJ whole genome shotgun (WGS) entry which is preliminary data.</text>
</comment>
<dbReference type="OrthoDB" id="4062651at2759"/>
<feature type="region of interest" description="Disordered" evidence="1">
    <location>
        <begin position="109"/>
        <end position="229"/>
    </location>
</feature>
<evidence type="ECO:0000313" key="3">
    <source>
        <dbReference type="Proteomes" id="UP000037035"/>
    </source>
</evidence>
<reference evidence="2 3" key="1">
    <citation type="submission" date="2015-08" db="EMBL/GenBank/DDBJ databases">
        <title>Next Generation Sequencing and Analysis of the Genome of Puccinia sorghi L Schw, the Causal Agent of Maize Common Rust.</title>
        <authorList>
            <person name="Rochi L."/>
            <person name="Burguener G."/>
            <person name="Darino M."/>
            <person name="Turjanski A."/>
            <person name="Kreff E."/>
            <person name="Dieguez M.J."/>
            <person name="Sacco F."/>
        </authorList>
    </citation>
    <scope>NUCLEOTIDE SEQUENCE [LARGE SCALE GENOMIC DNA]</scope>
    <source>
        <strain evidence="2 3">RO10H11247</strain>
    </source>
</reference>
<keyword evidence="3" id="KW-1185">Reference proteome</keyword>
<protein>
    <submittedName>
        <fullName evidence="2">Uncharacterized protein</fullName>
    </submittedName>
</protein>
<evidence type="ECO:0000313" key="2">
    <source>
        <dbReference type="EMBL" id="KNZ57957.1"/>
    </source>
</evidence>
<name>A0A0L6VBN2_9BASI</name>
<dbReference type="AlphaFoldDB" id="A0A0L6VBN2"/>
<dbReference type="EMBL" id="LAVV01006873">
    <property type="protein sequence ID" value="KNZ57957.1"/>
    <property type="molecule type" value="Genomic_DNA"/>
</dbReference>
<gene>
    <name evidence="2" type="ORF">VP01_2031g4</name>
</gene>
<dbReference type="VEuPathDB" id="FungiDB:VP01_2031g4"/>
<accession>A0A0L6VBN2</accession>
<dbReference type="Proteomes" id="UP000037035">
    <property type="component" value="Unassembled WGS sequence"/>
</dbReference>
<proteinExistence type="predicted"/>
<organism evidence="2 3">
    <name type="scientific">Puccinia sorghi</name>
    <dbReference type="NCBI Taxonomy" id="27349"/>
    <lineage>
        <taxon>Eukaryota</taxon>
        <taxon>Fungi</taxon>
        <taxon>Dikarya</taxon>
        <taxon>Basidiomycota</taxon>
        <taxon>Pucciniomycotina</taxon>
        <taxon>Pucciniomycetes</taxon>
        <taxon>Pucciniales</taxon>
        <taxon>Pucciniaceae</taxon>
        <taxon>Puccinia</taxon>
    </lineage>
</organism>
<feature type="compositionally biased region" description="Polar residues" evidence="1">
    <location>
        <begin position="166"/>
        <end position="184"/>
    </location>
</feature>
<sequence>MSQTFTPTAKFSTNERDWQAELGTSALNKHPSMLPWTTSIVFTKESLVRFLKTLDLEVDPNMSQVKKKINKQIGPPTLFCPELKKLPKFATCGVLSEGENNLVQPAASGSSAAASVPQETQSDLPAFIPTRKVREQPGGGSSQIASLLGGDRQSDAMNWVPPPIVQPTSTDTAQPQRAPASQGQPAPAVEEEEPPRVMMPDGSRFVPSRKVREPVGGHSSMADILSGGR</sequence>